<dbReference type="SUPFAM" id="SSF54285">
    <property type="entry name" value="MoaD/ThiS"/>
    <property type="match status" value="1"/>
</dbReference>
<dbReference type="GO" id="GO:0000166">
    <property type="term" value="F:nucleotide binding"/>
    <property type="evidence" value="ECO:0007669"/>
    <property type="project" value="UniProtKB-KW"/>
</dbReference>
<dbReference type="GO" id="GO:0006777">
    <property type="term" value="P:Mo-molybdopterin cofactor biosynthetic process"/>
    <property type="evidence" value="ECO:0007669"/>
    <property type="project" value="InterPro"/>
</dbReference>
<evidence type="ECO:0000256" key="1">
    <source>
        <dbReference type="ARBA" id="ARBA00022741"/>
    </source>
</evidence>
<evidence type="ECO:0000313" key="6">
    <source>
        <dbReference type="Proteomes" id="UP000324479"/>
    </source>
</evidence>
<reference evidence="5 6" key="1">
    <citation type="submission" date="2019-08" db="EMBL/GenBank/DDBJ databases">
        <authorList>
            <person name="Dhanesh K."/>
            <person name="Kumar G."/>
            <person name="Sasikala C."/>
            <person name="Venkata Ramana C."/>
        </authorList>
    </citation>
    <scope>NUCLEOTIDE SEQUENCE [LARGE SCALE GENOMIC DNA]</scope>
    <source>
        <strain evidence="5 6">JC645</strain>
    </source>
</reference>
<dbReference type="CDD" id="cd00754">
    <property type="entry name" value="Ubl_MoaD"/>
    <property type="match status" value="1"/>
</dbReference>
<dbReference type="AlphaFoldDB" id="A0A5M6DJ12"/>
<evidence type="ECO:0000313" key="5">
    <source>
        <dbReference type="EMBL" id="KAA5546199.1"/>
    </source>
</evidence>
<keyword evidence="6" id="KW-1185">Reference proteome</keyword>
<feature type="region of interest" description="Disordered" evidence="4">
    <location>
        <begin position="1"/>
        <end position="36"/>
    </location>
</feature>
<dbReference type="EMBL" id="VWOX01000002">
    <property type="protein sequence ID" value="KAA5546199.1"/>
    <property type="molecule type" value="Genomic_DNA"/>
</dbReference>
<organism evidence="5 6">
    <name type="scientific">Roseiconus nitratireducens</name>
    <dbReference type="NCBI Taxonomy" id="2605748"/>
    <lineage>
        <taxon>Bacteria</taxon>
        <taxon>Pseudomonadati</taxon>
        <taxon>Planctomycetota</taxon>
        <taxon>Planctomycetia</taxon>
        <taxon>Pirellulales</taxon>
        <taxon>Pirellulaceae</taxon>
        <taxon>Roseiconus</taxon>
    </lineage>
</organism>
<protein>
    <recommendedName>
        <fullName evidence="3">Molybdopterin synthase sulfur carrier subunit</fullName>
    </recommendedName>
</protein>
<dbReference type="PANTHER" id="PTHR33359:SF1">
    <property type="entry name" value="MOLYBDOPTERIN SYNTHASE SULFUR CARRIER SUBUNIT"/>
    <property type="match status" value="1"/>
</dbReference>
<dbReference type="InterPro" id="IPR012675">
    <property type="entry name" value="Beta-grasp_dom_sf"/>
</dbReference>
<evidence type="ECO:0000256" key="4">
    <source>
        <dbReference type="SAM" id="MobiDB-lite"/>
    </source>
</evidence>
<accession>A0A5M6DJ12</accession>
<dbReference type="InterPro" id="IPR003749">
    <property type="entry name" value="ThiS/MoaD-like"/>
</dbReference>
<dbReference type="Proteomes" id="UP000324479">
    <property type="component" value="Unassembled WGS sequence"/>
</dbReference>
<evidence type="ECO:0000256" key="3">
    <source>
        <dbReference type="ARBA" id="ARBA00024247"/>
    </source>
</evidence>
<comment type="similarity">
    <text evidence="2">Belongs to the MoaD family.</text>
</comment>
<keyword evidence="1" id="KW-0547">Nucleotide-binding</keyword>
<dbReference type="PANTHER" id="PTHR33359">
    <property type="entry name" value="MOLYBDOPTERIN SYNTHASE SULFUR CARRIER SUBUNIT"/>
    <property type="match status" value="1"/>
</dbReference>
<proteinExistence type="inferred from homology"/>
<comment type="caution">
    <text evidence="5">The sequence shown here is derived from an EMBL/GenBank/DDBJ whole genome shotgun (WGS) entry which is preliminary data.</text>
</comment>
<dbReference type="InterPro" id="IPR016155">
    <property type="entry name" value="Mopterin_synth/thiamin_S_b"/>
</dbReference>
<sequence length="125" mass="13723">MTNWHRPSTRDRESDVDGTSFKINRPFQPPRRLEPSCPKPSSLLKLQILLFAGLGEHVGSNSAQIDVDLPSTASDVLATLQRSFPDAAPLISFSRLAIDQEYVEMDYQLDGTESEIALIPPVSGG</sequence>
<gene>
    <name evidence="5" type="ORF">FYK55_04735</name>
</gene>
<name>A0A5M6DJ12_9BACT</name>
<dbReference type="Pfam" id="PF02597">
    <property type="entry name" value="ThiS"/>
    <property type="match status" value="1"/>
</dbReference>
<dbReference type="Gene3D" id="3.10.20.30">
    <property type="match status" value="1"/>
</dbReference>
<dbReference type="InterPro" id="IPR044672">
    <property type="entry name" value="MOCS2A"/>
</dbReference>
<evidence type="ECO:0000256" key="2">
    <source>
        <dbReference type="ARBA" id="ARBA00024200"/>
    </source>
</evidence>
<dbReference type="GO" id="GO:1990133">
    <property type="term" value="C:molybdopterin adenylyltransferase complex"/>
    <property type="evidence" value="ECO:0007669"/>
    <property type="project" value="TreeGrafter"/>
</dbReference>